<dbReference type="InterPro" id="IPR050661">
    <property type="entry name" value="BglG_antiterminators"/>
</dbReference>
<dbReference type="SUPFAM" id="SSF63520">
    <property type="entry name" value="PTS-regulatory domain, PRD"/>
    <property type="match status" value="2"/>
</dbReference>
<protein>
    <submittedName>
        <fullName evidence="5">PRD domain protein</fullName>
    </submittedName>
</protein>
<reference evidence="5 6" key="1">
    <citation type="submission" date="2013-08" db="EMBL/GenBank/DDBJ databases">
        <authorList>
            <person name="Durkin A.S."/>
            <person name="Haft D.R."/>
            <person name="McCorrison J."/>
            <person name="Torralba M."/>
            <person name="Gillis M."/>
            <person name="Haft D.H."/>
            <person name="Methe B."/>
            <person name="Sutton G."/>
            <person name="Nelson K.E."/>
        </authorList>
    </citation>
    <scope>NUCLEOTIDE SEQUENCE [LARGE SCALE GENOMIC DNA]</scope>
    <source>
        <strain evidence="5 6">F0195</strain>
    </source>
</reference>
<dbReference type="SMART" id="SM01061">
    <property type="entry name" value="CAT_RBD"/>
    <property type="match status" value="1"/>
</dbReference>
<dbReference type="Gene3D" id="2.30.24.10">
    <property type="entry name" value="CAT RNA-binding domain"/>
    <property type="match status" value="1"/>
</dbReference>
<dbReference type="eggNOG" id="COG3711">
    <property type="taxonomic scope" value="Bacteria"/>
</dbReference>
<organism evidence="5 6">
    <name type="scientific">Olsenella profusa F0195</name>
    <dbReference type="NCBI Taxonomy" id="1125712"/>
    <lineage>
        <taxon>Bacteria</taxon>
        <taxon>Bacillati</taxon>
        <taxon>Actinomycetota</taxon>
        <taxon>Coriobacteriia</taxon>
        <taxon>Coriobacteriales</taxon>
        <taxon>Atopobiaceae</taxon>
        <taxon>Olsenella</taxon>
    </lineage>
</organism>
<dbReference type="RefSeq" id="WP_021727402.1">
    <property type="nucleotide sequence ID" value="NZ_AWEZ01000073.1"/>
</dbReference>
<keyword evidence="6" id="KW-1185">Reference proteome</keyword>
<dbReference type="PROSITE" id="PS51372">
    <property type="entry name" value="PRD_2"/>
    <property type="match status" value="2"/>
</dbReference>
<evidence type="ECO:0000259" key="4">
    <source>
        <dbReference type="PROSITE" id="PS51372"/>
    </source>
</evidence>
<dbReference type="InterPro" id="IPR004341">
    <property type="entry name" value="CAT_RNA-bd_dom"/>
</dbReference>
<keyword evidence="3" id="KW-0804">Transcription</keyword>
<accession>U2USB6</accession>
<dbReference type="OrthoDB" id="9813552at2"/>
<dbReference type="EMBL" id="AWEZ01000073">
    <property type="protein sequence ID" value="ERL06017.1"/>
    <property type="molecule type" value="Genomic_DNA"/>
</dbReference>
<comment type="caution">
    <text evidence="5">The sequence shown here is derived from an EMBL/GenBank/DDBJ whole genome shotgun (WGS) entry which is preliminary data.</text>
</comment>
<name>U2USB6_9ACTN</name>
<dbReference type="GO" id="GO:0003723">
    <property type="term" value="F:RNA binding"/>
    <property type="evidence" value="ECO:0007669"/>
    <property type="project" value="InterPro"/>
</dbReference>
<keyword evidence="2" id="KW-0805">Transcription regulation</keyword>
<dbReference type="InterPro" id="IPR036634">
    <property type="entry name" value="PRD_sf"/>
</dbReference>
<gene>
    <name evidence="5" type="ORF">HMPREF1316_0890</name>
</gene>
<evidence type="ECO:0000313" key="5">
    <source>
        <dbReference type="EMBL" id="ERL06017.1"/>
    </source>
</evidence>
<dbReference type="AlphaFoldDB" id="U2USB6"/>
<dbReference type="Pfam" id="PF00874">
    <property type="entry name" value="PRD"/>
    <property type="match status" value="2"/>
</dbReference>
<keyword evidence="1" id="KW-0677">Repeat</keyword>
<evidence type="ECO:0000256" key="3">
    <source>
        <dbReference type="ARBA" id="ARBA00023163"/>
    </source>
</evidence>
<sequence>MRVIKSINHNAALCLDSAGHEVVALGKGVGFGELPREVGVEEVSRTFYDIDPRYLGLVQELPAEHLEFAAQCADVIRQQLSYELSPNFPITLADHLSFMLKRAQEHIVVSMPLSWDVGQRYPLELRLGELCVRGAQRTFGVRLPPSEATGVALSIINATLLPSRPQRRDGARAERIMEGVTGLVEVEMSVSIARDSFDYARFATHLRYLIDRMLSGEPIATLNTSLYEEVVRSYPAVAACVDKVADYLALRLGTCLSDEERLYLMLHINRVVCRAHDARDGA</sequence>
<dbReference type="GO" id="GO:0006355">
    <property type="term" value="P:regulation of DNA-templated transcription"/>
    <property type="evidence" value="ECO:0007669"/>
    <property type="project" value="InterPro"/>
</dbReference>
<dbReference type="SUPFAM" id="SSF50151">
    <property type="entry name" value="SacY-like RNA-binding domain"/>
    <property type="match status" value="1"/>
</dbReference>
<dbReference type="Gene3D" id="1.10.1790.10">
    <property type="entry name" value="PRD domain"/>
    <property type="match status" value="2"/>
</dbReference>
<evidence type="ECO:0000256" key="2">
    <source>
        <dbReference type="ARBA" id="ARBA00023015"/>
    </source>
</evidence>
<dbReference type="PATRIC" id="fig|1125712.3.peg.2557"/>
<feature type="domain" description="PRD" evidence="4">
    <location>
        <begin position="60"/>
        <end position="165"/>
    </location>
</feature>
<proteinExistence type="predicted"/>
<dbReference type="Pfam" id="PF03123">
    <property type="entry name" value="CAT_RBD"/>
    <property type="match status" value="1"/>
</dbReference>
<dbReference type="PANTHER" id="PTHR30185">
    <property type="entry name" value="CRYPTIC BETA-GLUCOSIDE BGL OPERON ANTITERMINATOR"/>
    <property type="match status" value="1"/>
</dbReference>
<evidence type="ECO:0000256" key="1">
    <source>
        <dbReference type="ARBA" id="ARBA00022737"/>
    </source>
</evidence>
<dbReference type="InterPro" id="IPR011608">
    <property type="entry name" value="PRD"/>
</dbReference>
<dbReference type="STRING" id="1125712.HMPREF1316_0890"/>
<dbReference type="Proteomes" id="UP000016638">
    <property type="component" value="Unassembled WGS sequence"/>
</dbReference>
<dbReference type="PANTHER" id="PTHR30185:SF18">
    <property type="entry name" value="TRANSCRIPTIONAL REGULATOR MTLR"/>
    <property type="match status" value="1"/>
</dbReference>
<dbReference type="InterPro" id="IPR036650">
    <property type="entry name" value="CAT_RNA-bd_dom_sf"/>
</dbReference>
<feature type="domain" description="PRD" evidence="4">
    <location>
        <begin position="168"/>
        <end position="278"/>
    </location>
</feature>
<evidence type="ECO:0000313" key="6">
    <source>
        <dbReference type="Proteomes" id="UP000016638"/>
    </source>
</evidence>